<proteinExistence type="predicted"/>
<dbReference type="AlphaFoldDB" id="A0A2N5X1U2"/>
<sequence>MSITRRQFLLGTTAGLILPSFYERAYSFFENHGEPLLILPKQPEETLYACAEFAEPPRFQLHLGDPESGPPDMTIREFCLKYGEGDPETWWREQWLCADASGPVDLDLKMDEWAVFDRWLRQESSTARAYHYLESLDLGSDFNGPNAVGGLDFIDGACPGNDYLGVEALDPVSVSLLQHRLTDLGTGVRVELY</sequence>
<evidence type="ECO:0000313" key="1">
    <source>
        <dbReference type="EMBL" id="PLW68448.1"/>
    </source>
</evidence>
<comment type="caution">
    <text evidence="1">The sequence shown here is derived from an EMBL/GenBank/DDBJ whole genome shotgun (WGS) entry which is preliminary data.</text>
</comment>
<evidence type="ECO:0000313" key="2">
    <source>
        <dbReference type="Proteomes" id="UP000235005"/>
    </source>
</evidence>
<organism evidence="1 2">
    <name type="scientific">Pseudohalioglobus lutimaris</name>
    <dbReference type="NCBI Taxonomy" id="1737061"/>
    <lineage>
        <taxon>Bacteria</taxon>
        <taxon>Pseudomonadati</taxon>
        <taxon>Pseudomonadota</taxon>
        <taxon>Gammaproteobacteria</taxon>
        <taxon>Cellvibrionales</taxon>
        <taxon>Halieaceae</taxon>
        <taxon>Pseudohalioglobus</taxon>
    </lineage>
</organism>
<reference evidence="1 2" key="1">
    <citation type="submission" date="2018-01" db="EMBL/GenBank/DDBJ databases">
        <title>The draft genome sequence of Halioglobus lutimaris HF004.</title>
        <authorList>
            <person name="Du Z.-J."/>
            <person name="Shi M.-J."/>
        </authorList>
    </citation>
    <scope>NUCLEOTIDE SEQUENCE [LARGE SCALE GENOMIC DNA]</scope>
    <source>
        <strain evidence="1 2">HF004</strain>
    </source>
</reference>
<accession>A0A2N5X1U2</accession>
<name>A0A2N5X1U2_9GAMM</name>
<keyword evidence="2" id="KW-1185">Reference proteome</keyword>
<dbReference type="EMBL" id="PKUS01000014">
    <property type="protein sequence ID" value="PLW68448.1"/>
    <property type="molecule type" value="Genomic_DNA"/>
</dbReference>
<protein>
    <submittedName>
        <fullName evidence="1">Uncharacterized protein</fullName>
    </submittedName>
</protein>
<dbReference type="Proteomes" id="UP000235005">
    <property type="component" value="Unassembled WGS sequence"/>
</dbReference>
<dbReference type="OrthoDB" id="5736397at2"/>
<gene>
    <name evidence="1" type="ORF">C0039_12415</name>
</gene>
<dbReference type="RefSeq" id="WP_076000309.1">
    <property type="nucleotide sequence ID" value="NZ_PKUS01000014.1"/>
</dbReference>